<dbReference type="PANTHER" id="PTHR45651:SF76">
    <property type="entry name" value="CYCLIC NUCLEOTIDE-GATED ION CHANNEL 1-LIKE"/>
    <property type="match status" value="1"/>
</dbReference>
<evidence type="ECO:0000256" key="1">
    <source>
        <dbReference type="ARBA" id="ARBA00004127"/>
    </source>
</evidence>
<dbReference type="SUPFAM" id="SSF81324">
    <property type="entry name" value="Voltage-gated potassium channels"/>
    <property type="match status" value="1"/>
</dbReference>
<keyword evidence="6" id="KW-0406">Ion transport</keyword>
<dbReference type="GO" id="GO:0016020">
    <property type="term" value="C:membrane"/>
    <property type="evidence" value="ECO:0007669"/>
    <property type="project" value="InterPro"/>
</dbReference>
<evidence type="ECO:0000256" key="4">
    <source>
        <dbReference type="ARBA" id="ARBA00022692"/>
    </source>
</evidence>
<evidence type="ECO:0000256" key="8">
    <source>
        <dbReference type="ARBA" id="ARBA00023286"/>
    </source>
</evidence>
<keyword evidence="3" id="KW-0813">Transport</keyword>
<accession>A0A834LJY6</accession>
<dbReference type="SMART" id="SM00100">
    <property type="entry name" value="cNMP"/>
    <property type="match status" value="1"/>
</dbReference>
<dbReference type="GO" id="GO:0012505">
    <property type="term" value="C:endomembrane system"/>
    <property type="evidence" value="ECO:0007669"/>
    <property type="project" value="UniProtKB-SubCell"/>
</dbReference>
<dbReference type="InterPro" id="IPR000595">
    <property type="entry name" value="cNMP-bd_dom"/>
</dbReference>
<protein>
    <recommendedName>
        <fullName evidence="12">Cyclic nucleotide-binding domain-containing protein</fullName>
    </recommendedName>
</protein>
<comment type="subcellular location">
    <subcellularLocation>
        <location evidence="1">Endomembrane system</location>
        <topology evidence="1">Multi-pass membrane protein</topology>
    </subcellularLocation>
</comment>
<keyword evidence="9" id="KW-0407">Ion channel</keyword>
<feature type="transmembrane region" description="Helical" evidence="11">
    <location>
        <begin position="227"/>
        <end position="247"/>
    </location>
</feature>
<organism evidence="13 14">
    <name type="scientific">Rhododendron simsii</name>
    <name type="common">Sims's rhododendron</name>
    <dbReference type="NCBI Taxonomy" id="118357"/>
    <lineage>
        <taxon>Eukaryota</taxon>
        <taxon>Viridiplantae</taxon>
        <taxon>Streptophyta</taxon>
        <taxon>Embryophyta</taxon>
        <taxon>Tracheophyta</taxon>
        <taxon>Spermatophyta</taxon>
        <taxon>Magnoliopsida</taxon>
        <taxon>eudicotyledons</taxon>
        <taxon>Gunneridae</taxon>
        <taxon>Pentapetalae</taxon>
        <taxon>asterids</taxon>
        <taxon>Ericales</taxon>
        <taxon>Ericaceae</taxon>
        <taxon>Ericoideae</taxon>
        <taxon>Rhodoreae</taxon>
        <taxon>Rhododendron</taxon>
    </lineage>
</organism>
<dbReference type="EMBL" id="WJXA01000007">
    <property type="protein sequence ID" value="KAF7137299.1"/>
    <property type="molecule type" value="Genomic_DNA"/>
</dbReference>
<evidence type="ECO:0000256" key="7">
    <source>
        <dbReference type="ARBA" id="ARBA00023136"/>
    </source>
</evidence>
<dbReference type="InterPro" id="IPR018490">
    <property type="entry name" value="cNMP-bd_dom_sf"/>
</dbReference>
<feature type="region of interest" description="Disordered" evidence="10">
    <location>
        <begin position="731"/>
        <end position="760"/>
    </location>
</feature>
<sequence>MCPLIPEGLIIGCLKAASKVHLNLLAKYLYWATYNKLPGDMDFQRDKFVRFQDWKSDQSSSSELQFSTEDGIWTRSRSMIGSVVGRTRSGFERVSKGIKSFKTFSRTYRQDDQPTKELGSRVKILDPQGKFLQRWNKIFVLTCVIAVAVDPLFFYIPVIDREMKCLSLDNKLDIIACVLRTFVDFFYILHIIFQFRTGFIAPSSRVFGRGELIDDPHAIAKKYLSSYFIIDILSILPLPQVVILIVIPQTNGPVALVTKEFLKAVIFCQYVPRLLRICPLYKEVTRTAGIFAETAWAGAAFNLLIYMLASHVVGAFWYLFAIERQDRCWHDACTTDNCHSLLYCREGADPVEFLTNSCTFLEPSEIKNLTDFDFGIFLDALKSRIVEKGDFPKKFFYCFWWGLRSLSSLGQNLKTSTFVGEIVFAVSISILGLVLFSLLIGNMQKYLQSITKRVEEMRVKRRDAEQWMSHRMLPENLRERIRRYEQYKWQETRGVEEESLISNLPKDIRRDLKRHLCWSLLKRVPMFEKMDEQLLDAMCDRLKPVLYTQTSFIVREGDPVDEMLFVMRGSILTVTTNGGRTGFFNSVILTAGDFCGEELFTWALDPKSSSPKFSSSLPSSTRTAEAITDVEAFALVADDLKFVASQFRRLHSKQLQHTFRFYSQQWRTWGACFIQAAWRQHCRRKAEKLLREEEDRLQDALAKEVGTSPSLGATIYASKFATNALRALRRSRAPSPKLPRRVPALLLQKPSEPDFTAEEH</sequence>
<keyword evidence="5 11" id="KW-1133">Transmembrane helix</keyword>
<dbReference type="Gene3D" id="2.60.120.10">
    <property type="entry name" value="Jelly Rolls"/>
    <property type="match status" value="1"/>
</dbReference>
<keyword evidence="14" id="KW-1185">Reference proteome</keyword>
<keyword evidence="7 11" id="KW-0472">Membrane</keyword>
<evidence type="ECO:0000313" key="13">
    <source>
        <dbReference type="EMBL" id="KAF7137299.1"/>
    </source>
</evidence>
<keyword evidence="8" id="KW-1071">Ligand-gated ion channel</keyword>
<feature type="transmembrane region" description="Helical" evidence="11">
    <location>
        <begin position="295"/>
        <end position="320"/>
    </location>
</feature>
<dbReference type="InterPro" id="IPR014710">
    <property type="entry name" value="RmlC-like_jellyroll"/>
</dbReference>
<dbReference type="OrthoDB" id="421226at2759"/>
<feature type="transmembrane region" description="Helical" evidence="11">
    <location>
        <begin position="138"/>
        <end position="159"/>
    </location>
</feature>
<evidence type="ECO:0000256" key="6">
    <source>
        <dbReference type="ARBA" id="ARBA00023065"/>
    </source>
</evidence>
<dbReference type="FunFam" id="2.60.120.10:FF:000024">
    <property type="entry name" value="Cyclic nucleotide-gated ion channel 1"/>
    <property type="match status" value="1"/>
</dbReference>
<keyword evidence="4 11" id="KW-0812">Transmembrane</keyword>
<dbReference type="Gene3D" id="1.10.287.630">
    <property type="entry name" value="Helix hairpin bin"/>
    <property type="match status" value="1"/>
</dbReference>
<evidence type="ECO:0000256" key="11">
    <source>
        <dbReference type="SAM" id="Phobius"/>
    </source>
</evidence>
<evidence type="ECO:0000313" key="14">
    <source>
        <dbReference type="Proteomes" id="UP000626092"/>
    </source>
</evidence>
<evidence type="ECO:0000256" key="10">
    <source>
        <dbReference type="SAM" id="MobiDB-lite"/>
    </source>
</evidence>
<comment type="caution">
    <text evidence="13">The sequence shown here is derived from an EMBL/GenBank/DDBJ whole genome shotgun (WGS) entry which is preliminary data.</text>
</comment>
<feature type="transmembrane region" description="Helical" evidence="11">
    <location>
        <begin position="171"/>
        <end position="193"/>
    </location>
</feature>
<proteinExistence type="inferred from homology"/>
<gene>
    <name evidence="13" type="ORF">RHSIM_Rhsim07G0004900</name>
</gene>
<reference evidence="13" key="1">
    <citation type="submission" date="2019-11" db="EMBL/GenBank/DDBJ databases">
        <authorList>
            <person name="Liu Y."/>
            <person name="Hou J."/>
            <person name="Li T.-Q."/>
            <person name="Guan C.-H."/>
            <person name="Wu X."/>
            <person name="Wu H.-Z."/>
            <person name="Ling F."/>
            <person name="Zhang R."/>
            <person name="Shi X.-G."/>
            <person name="Ren J.-P."/>
            <person name="Chen E.-F."/>
            <person name="Sun J.-M."/>
        </authorList>
    </citation>
    <scope>NUCLEOTIDE SEQUENCE</scope>
    <source>
        <strain evidence="13">Adult_tree_wgs_1</strain>
        <tissue evidence="13">Leaves</tissue>
    </source>
</reference>
<dbReference type="SUPFAM" id="SSF51206">
    <property type="entry name" value="cAMP-binding domain-like"/>
    <property type="match status" value="1"/>
</dbReference>
<feature type="transmembrane region" description="Helical" evidence="11">
    <location>
        <begin position="418"/>
        <end position="440"/>
    </location>
</feature>
<dbReference type="PANTHER" id="PTHR45651">
    <property type="entry name" value="CYCLIC NUCLEOTIDE-GATED ION CHANNEL 15-RELATED-RELATED"/>
    <property type="match status" value="1"/>
</dbReference>
<dbReference type="PROSITE" id="PS50042">
    <property type="entry name" value="CNMP_BINDING_3"/>
    <property type="match status" value="1"/>
</dbReference>
<evidence type="ECO:0000256" key="9">
    <source>
        <dbReference type="ARBA" id="ARBA00023303"/>
    </source>
</evidence>
<dbReference type="FunFam" id="1.10.287.630:FF:000003">
    <property type="entry name" value="Cyclic nucleotide-gated ion channel 1"/>
    <property type="match status" value="1"/>
</dbReference>
<feature type="domain" description="Cyclic nucleotide-binding" evidence="12">
    <location>
        <begin position="526"/>
        <end position="610"/>
    </location>
</feature>
<dbReference type="InterPro" id="IPR005821">
    <property type="entry name" value="Ion_trans_dom"/>
</dbReference>
<dbReference type="CDD" id="cd00038">
    <property type="entry name" value="CAP_ED"/>
    <property type="match status" value="1"/>
</dbReference>
<dbReference type="AlphaFoldDB" id="A0A834LJY6"/>
<comment type="similarity">
    <text evidence="2">Belongs to the cyclic nucleotide-gated cation channel (TC 1.A.1.5) family.</text>
</comment>
<dbReference type="Proteomes" id="UP000626092">
    <property type="component" value="Unassembled WGS sequence"/>
</dbReference>
<evidence type="ECO:0000259" key="12">
    <source>
        <dbReference type="PROSITE" id="PS50042"/>
    </source>
</evidence>
<dbReference type="GO" id="GO:0005216">
    <property type="term" value="F:monoatomic ion channel activity"/>
    <property type="evidence" value="ECO:0007669"/>
    <property type="project" value="InterPro"/>
</dbReference>
<dbReference type="Gene3D" id="1.10.287.70">
    <property type="match status" value="1"/>
</dbReference>
<evidence type="ECO:0000256" key="3">
    <source>
        <dbReference type="ARBA" id="ARBA00022448"/>
    </source>
</evidence>
<dbReference type="Pfam" id="PF00520">
    <property type="entry name" value="Ion_trans"/>
    <property type="match status" value="1"/>
</dbReference>
<evidence type="ECO:0000256" key="2">
    <source>
        <dbReference type="ARBA" id="ARBA00010486"/>
    </source>
</evidence>
<name>A0A834LJY6_RHOSS</name>
<evidence type="ECO:0000256" key="5">
    <source>
        <dbReference type="ARBA" id="ARBA00022989"/>
    </source>
</evidence>